<dbReference type="InterPro" id="IPR004923">
    <property type="entry name" value="FTR1/Fip1/EfeU"/>
</dbReference>
<evidence type="ECO:0000256" key="1">
    <source>
        <dbReference type="ARBA" id="ARBA00004141"/>
    </source>
</evidence>
<feature type="transmembrane region" description="Helical" evidence="9">
    <location>
        <begin position="89"/>
        <end position="109"/>
    </location>
</feature>
<dbReference type="Pfam" id="PF09375">
    <property type="entry name" value="Peptidase_M75"/>
    <property type="match status" value="1"/>
</dbReference>
<dbReference type="eggNOG" id="COG2822">
    <property type="taxonomic scope" value="Bacteria"/>
</dbReference>
<feature type="transmembrane region" description="Helical" evidence="9">
    <location>
        <begin position="162"/>
        <end position="182"/>
    </location>
</feature>
<evidence type="ECO:0000256" key="3">
    <source>
        <dbReference type="ARBA" id="ARBA00005989"/>
    </source>
</evidence>
<evidence type="ECO:0000313" key="11">
    <source>
        <dbReference type="EMBL" id="EGD56247.1"/>
    </source>
</evidence>
<keyword evidence="6" id="KW-0732">Signal</keyword>
<dbReference type="GO" id="GO:0033573">
    <property type="term" value="C:high-affinity iron permease complex"/>
    <property type="evidence" value="ECO:0007669"/>
    <property type="project" value="InterPro"/>
</dbReference>
<feature type="transmembrane region" description="Helical" evidence="9">
    <location>
        <begin position="129"/>
        <end position="150"/>
    </location>
</feature>
<feature type="transmembrane region" description="Helical" evidence="9">
    <location>
        <begin position="20"/>
        <end position="43"/>
    </location>
</feature>
<dbReference type="InterPro" id="IPR018976">
    <property type="entry name" value="Imelysin-like"/>
</dbReference>
<proteinExistence type="inferred from homology"/>
<evidence type="ECO:0000259" key="10">
    <source>
        <dbReference type="Pfam" id="PF09375"/>
    </source>
</evidence>
<comment type="similarity">
    <text evidence="3">Belongs to the EfeM/EfeO family.</text>
</comment>
<evidence type="ECO:0000256" key="5">
    <source>
        <dbReference type="ARBA" id="ARBA00022692"/>
    </source>
</evidence>
<evidence type="ECO:0000256" key="2">
    <source>
        <dbReference type="ARBA" id="ARBA00004196"/>
    </source>
</evidence>
<evidence type="ECO:0000256" key="9">
    <source>
        <dbReference type="SAM" id="Phobius"/>
    </source>
</evidence>
<comment type="similarity">
    <text evidence="4">Belongs to the oxidase-dependent Fe transporter (OFeT) (TC 9.A.10.1) family.</text>
</comment>
<keyword evidence="5 9" id="KW-0812">Transmembrane</keyword>
<dbReference type="EMBL" id="AEUD01000003">
    <property type="protein sequence ID" value="EGD56247.1"/>
    <property type="molecule type" value="Genomic_DNA"/>
</dbReference>
<keyword evidence="8 9" id="KW-0472">Membrane</keyword>
<evidence type="ECO:0000256" key="7">
    <source>
        <dbReference type="ARBA" id="ARBA00022989"/>
    </source>
</evidence>
<dbReference type="InterPro" id="IPR038352">
    <property type="entry name" value="Imelysin_sf"/>
</dbReference>
<dbReference type="InterPro" id="IPR034981">
    <property type="entry name" value="Imelysin-like_EfeO/Algp7"/>
</dbReference>
<comment type="caution">
    <text evidence="11">The sequence shown here is derived from an EMBL/GenBank/DDBJ whole genome shotgun (WGS) entry which is preliminary data.</text>
</comment>
<dbReference type="GO" id="GO:0015093">
    <property type="term" value="F:ferrous iron transmembrane transporter activity"/>
    <property type="evidence" value="ECO:0007669"/>
    <property type="project" value="TreeGrafter"/>
</dbReference>
<name>F1YGU9_9ACTN</name>
<protein>
    <submittedName>
        <fullName evidence="11">Putative iron permease FTR1</fullName>
    </submittedName>
</protein>
<accession>F1YGU9</accession>
<comment type="subcellular location">
    <subcellularLocation>
        <location evidence="2">Cell envelope</location>
    </subcellularLocation>
    <subcellularLocation>
        <location evidence="1">Membrane</location>
        <topology evidence="1">Multi-pass membrane protein</topology>
    </subcellularLocation>
</comment>
<gene>
    <name evidence="11" type="ORF">SCNU_05316</name>
</gene>
<feature type="transmembrane region" description="Helical" evidence="9">
    <location>
        <begin position="49"/>
        <end position="68"/>
    </location>
</feature>
<feature type="transmembrane region" description="Helical" evidence="9">
    <location>
        <begin position="221"/>
        <end position="245"/>
    </location>
</feature>
<evidence type="ECO:0000256" key="4">
    <source>
        <dbReference type="ARBA" id="ARBA00008333"/>
    </source>
</evidence>
<dbReference type="STRING" id="644548.SCNU_05316"/>
<dbReference type="Gene3D" id="1.20.1420.20">
    <property type="entry name" value="M75 peptidase, HXXE motif"/>
    <property type="match status" value="1"/>
</dbReference>
<evidence type="ECO:0000256" key="6">
    <source>
        <dbReference type="ARBA" id="ARBA00022729"/>
    </source>
</evidence>
<organism evidence="11 12">
    <name type="scientific">Gordonia neofelifaecis NRRL B-59395</name>
    <dbReference type="NCBI Taxonomy" id="644548"/>
    <lineage>
        <taxon>Bacteria</taxon>
        <taxon>Bacillati</taxon>
        <taxon>Actinomycetota</taxon>
        <taxon>Actinomycetes</taxon>
        <taxon>Mycobacteriales</taxon>
        <taxon>Gordoniaceae</taxon>
        <taxon>Gordonia</taxon>
    </lineage>
</organism>
<evidence type="ECO:0000313" key="12">
    <source>
        <dbReference type="Proteomes" id="UP000035065"/>
    </source>
</evidence>
<dbReference type="PANTHER" id="PTHR31632">
    <property type="entry name" value="IRON TRANSPORTER FTH1"/>
    <property type="match status" value="1"/>
</dbReference>
<dbReference type="GO" id="GO:0030313">
    <property type="term" value="C:cell envelope"/>
    <property type="evidence" value="ECO:0007669"/>
    <property type="project" value="UniProtKB-SubCell"/>
</dbReference>
<dbReference type="Pfam" id="PF03239">
    <property type="entry name" value="FTR1"/>
    <property type="match status" value="1"/>
</dbReference>
<sequence length="665" mass="70140">MITILLAAVKRGSGDRRQVVAIWVGVVAALSLSVSAAIVLTASLAALPAAGQSILSGLLGLLAVVLVTRMIFTMRRTARTMNAELSQKVAVGAGNGTAALMLTAFAAVARESLEATLFLWTASRQNGDAMGSIIGAVIGIALGLSLAWLLYRRSLQLNLGKFFTYTAVFLTVVIAGILSYSVGELQSAGWLPGRNWIAWDVSATIDASSWWMAIVTAVTGIAVRMTVLQVAVWVLYLVIVLWVYFRVPIAAPSDRGPSRLDGFAARITDHQRSVTAAVIVVPLAVATAVATMLPKQISTESTVTVAEGSCGADAVIDGAGVHTFNVRNKSGRSGEITLEDPAGDILGEIETLAPKTTVPMRTTVPAGRFRFHCAMAGSAASYSSFIPVSGAPGIRPPAPKPPVTEADLAGPAAALRADVLRRLDDLRSATLTLNNAIASGDTIAAQSAWRTAIAVWQQSSASYRAFGDLGDAIGGPPWPYPHGVDDPAFRGLRRVEYGLWHGQSPAQLAPVGTALIVDIDALTTAVRTHDPDVALDPKDIPLRAHEVLEEAERHLTNGFSDLGAGSEYLETDAMIANTRVVLDCLGGLLRSRDPQLLAQSRTQLDRLESVLKSNAQRPAGDWVSRNDITVAQRLAINAGLSSTLELLAKIPGELEPPLARTAEGK</sequence>
<dbReference type="Proteomes" id="UP000035065">
    <property type="component" value="Unassembled WGS sequence"/>
</dbReference>
<feature type="domain" description="Imelysin-like" evidence="10">
    <location>
        <begin position="418"/>
        <end position="620"/>
    </location>
</feature>
<dbReference type="PANTHER" id="PTHR31632:SF2">
    <property type="entry name" value="PLASMA MEMBRANE IRON PERMEASE"/>
    <property type="match status" value="1"/>
</dbReference>
<keyword evidence="7 9" id="KW-1133">Transmembrane helix</keyword>
<keyword evidence="12" id="KW-1185">Reference proteome</keyword>
<dbReference type="AlphaFoldDB" id="F1YGU9"/>
<dbReference type="CDD" id="cd14656">
    <property type="entry name" value="Imelysin-like_EfeO"/>
    <property type="match status" value="1"/>
</dbReference>
<evidence type="ECO:0000256" key="8">
    <source>
        <dbReference type="ARBA" id="ARBA00023136"/>
    </source>
</evidence>
<reference evidence="11 12" key="1">
    <citation type="journal article" date="2011" name="J. Bacteriol.">
        <title>Draft Genome Sequence of Gordonia neofelifaecis NRRL B-59395, a Cholesterol-Degrading Actinomycete.</title>
        <authorList>
            <person name="Ge F."/>
            <person name="Li W."/>
            <person name="Chen G."/>
            <person name="Liu Y."/>
            <person name="Zhang G."/>
            <person name="Yong B."/>
            <person name="Wang Q."/>
            <person name="Wang N."/>
            <person name="Huang Z."/>
            <person name="Li W."/>
            <person name="Wang J."/>
            <person name="Wu C."/>
            <person name="Xie Q."/>
            <person name="Liu G."/>
        </authorList>
    </citation>
    <scope>NUCLEOTIDE SEQUENCE [LARGE SCALE GENOMIC DNA]</scope>
    <source>
        <strain evidence="11 12">NRRL B-59395</strain>
    </source>
</reference>
<dbReference type="eggNOG" id="COG0672">
    <property type="taxonomic scope" value="Bacteria"/>
</dbReference>
<feature type="transmembrane region" description="Helical" evidence="9">
    <location>
        <begin position="274"/>
        <end position="293"/>
    </location>
</feature>